<reference evidence="1 4" key="2">
    <citation type="submission" date="2019-08" db="EMBL/GenBank/DDBJ databases">
        <title>Prevalence, distribution, and phylogeny of type two toxin-antitoxin genes possessed by Cronobacter species where C. sakazakii homologs follow sequence type lineages.</title>
        <authorList>
            <person name="Finkelstein S."/>
            <person name="Negrete F."/>
            <person name="Jang H."/>
            <person name="Gopinath G.R."/>
            <person name="Tall B.D."/>
        </authorList>
    </citation>
    <scope>NUCLEOTIDE SEQUENCE [LARGE SCALE GENOMIC DNA]</scope>
    <source>
        <strain evidence="1 4">MOD1_GK1257</strain>
    </source>
</reference>
<name>A0A2T7AN88_9ENTR</name>
<organism evidence="2 3">
    <name type="scientific">Cronobacter muytjensii</name>
    <dbReference type="NCBI Taxonomy" id="413501"/>
    <lineage>
        <taxon>Bacteria</taxon>
        <taxon>Pseudomonadati</taxon>
        <taxon>Pseudomonadota</taxon>
        <taxon>Gammaproteobacteria</taxon>
        <taxon>Enterobacterales</taxon>
        <taxon>Enterobacteriaceae</taxon>
        <taxon>Cronobacter</taxon>
    </lineage>
</organism>
<protein>
    <submittedName>
        <fullName evidence="2">Uncharacterized protein</fullName>
    </submittedName>
</protein>
<evidence type="ECO:0000313" key="3">
    <source>
        <dbReference type="Proteomes" id="UP000244378"/>
    </source>
</evidence>
<dbReference type="Proteomes" id="UP000469927">
    <property type="component" value="Unassembled WGS sequence"/>
</dbReference>
<keyword evidence="4" id="KW-1185">Reference proteome</keyword>
<proteinExistence type="predicted"/>
<evidence type="ECO:0000313" key="2">
    <source>
        <dbReference type="EMBL" id="PUX10582.1"/>
    </source>
</evidence>
<dbReference type="EMBL" id="MSAE01000040">
    <property type="protein sequence ID" value="PUX10582.1"/>
    <property type="molecule type" value="Genomic_DNA"/>
</dbReference>
<dbReference type="OrthoDB" id="6564227at2"/>
<dbReference type="AlphaFoldDB" id="A0A2T7AN88"/>
<dbReference type="EMBL" id="WAGD01000046">
    <property type="protein sequence ID" value="KAB0875674.1"/>
    <property type="molecule type" value="Genomic_DNA"/>
</dbReference>
<accession>A0A2T7AN88</accession>
<evidence type="ECO:0000313" key="1">
    <source>
        <dbReference type="EMBL" id="KAB0875674.1"/>
    </source>
</evidence>
<reference evidence="2 3" key="1">
    <citation type="submission" date="2016-12" db="EMBL/GenBank/DDBJ databases">
        <title>Analysis of the Molecular Diversity Among Cronobacter Species Isolated from Filth Flies Using a Pan Genomic DNA Microarray.</title>
        <authorList>
            <person name="Pava-Ripoll M."/>
            <person name="Tall B."/>
            <person name="Farber J."/>
            <person name="Fanning S."/>
            <person name="Lehner A."/>
            <person name="Stephan R."/>
            <person name="Pagotto F."/>
            <person name="Iverson C."/>
            <person name="Ziobro G."/>
            <person name="Miller A."/>
            <person name="Pearson R."/>
            <person name="Yan Q."/>
            <person name="Kim M."/>
            <person name="Jeong S."/>
            <person name="Park J."/>
            <person name="Jun S."/>
            <person name="Choi H."/>
            <person name="Chung T."/>
            <person name="Yoo Y."/>
            <person name="Park E."/>
            <person name="Hwang S."/>
            <person name="Lee B."/>
            <person name="Sathyamoorthy V."/>
            <person name="Carter L."/>
            <person name="Mammel M."/>
            <person name="Jackson S."/>
            <person name="Kothary M."/>
            <person name="Patel I."/>
            <person name="Grim C."/>
            <person name="Gopinath G."/>
            <person name="Gangiredla J."/>
            <person name="Chase H."/>
        </authorList>
    </citation>
    <scope>NUCLEOTIDE SEQUENCE [LARGE SCALE GENOMIC DNA]</scope>
    <source>
        <strain evidence="2 3">MOD1-Md1s</strain>
    </source>
</reference>
<comment type="caution">
    <text evidence="2">The sequence shown here is derived from an EMBL/GenBank/DDBJ whole genome shotgun (WGS) entry which is preliminary data.</text>
</comment>
<gene>
    <name evidence="2" type="ORF">AUN14_17450</name>
    <name evidence="1" type="ORF">FZI19_15430</name>
</gene>
<sequence>MEVPCLNVWMSKTTLPRKTAAASRCFAFVGKDEKTSSAPLSCLSAKKKNARWRTMQILMRTTINSMSF</sequence>
<evidence type="ECO:0000313" key="4">
    <source>
        <dbReference type="Proteomes" id="UP000469927"/>
    </source>
</evidence>
<dbReference type="Proteomes" id="UP000244378">
    <property type="component" value="Unassembled WGS sequence"/>
</dbReference>